<evidence type="ECO:0000256" key="4">
    <source>
        <dbReference type="ARBA" id="ARBA00022786"/>
    </source>
</evidence>
<keyword evidence="3 7" id="KW-0645">Protease</keyword>
<evidence type="ECO:0000259" key="9">
    <source>
        <dbReference type="PROSITE" id="PS50206"/>
    </source>
</evidence>
<dbReference type="PANTHER" id="PTHR21646:SF95">
    <property type="entry name" value="UBIQUITIN CARBOXYL-TERMINAL HYDROLASE 4-RELATED"/>
    <property type="match status" value="1"/>
</dbReference>
<dbReference type="EC" id="3.4.19.12" evidence="7"/>
<evidence type="ECO:0000256" key="3">
    <source>
        <dbReference type="ARBA" id="ARBA00022670"/>
    </source>
</evidence>
<comment type="catalytic activity">
    <reaction evidence="1 7">
        <text>Thiol-dependent hydrolysis of ester, thioester, amide, peptide and isopeptide bonds formed by the C-terminal Gly of ubiquitin (a 76-residue protein attached to proteins as an intracellular targeting signal).</text>
        <dbReference type="EC" id="3.4.19.12"/>
    </reaction>
</comment>
<reference evidence="12" key="1">
    <citation type="submission" date="2016-04" db="EMBL/GenBank/DDBJ databases">
        <title>Comparative genomics of biotechnologically important yeasts.</title>
        <authorList>
            <consortium name="DOE Joint Genome Institute"/>
            <person name="Riley R."/>
            <person name="Haridas S."/>
            <person name="Wolfe K.H."/>
            <person name="Lopes M.R."/>
            <person name="Hittinger C.T."/>
            <person name="Goker M."/>
            <person name="Salamov A."/>
            <person name="Wisecaver J."/>
            <person name="Long T.M."/>
            <person name="Aerts A.L."/>
            <person name="Barry K."/>
            <person name="Choi C."/>
            <person name="Clum A."/>
            <person name="Coughlan A.Y."/>
            <person name="Deshpande S."/>
            <person name="Douglass A.P."/>
            <person name="Hanson S.J."/>
            <person name="Klenk H.-P."/>
            <person name="Labutti K."/>
            <person name="Lapidus A."/>
            <person name="Lindquist E."/>
            <person name="Lipzen A."/>
            <person name="Meier-Kolthoff J.P."/>
            <person name="Ohm R.A."/>
            <person name="Otillar R.P."/>
            <person name="Pangilinan J."/>
            <person name="Peng Y."/>
            <person name="Rokas A."/>
            <person name="Rosa C.A."/>
            <person name="Scheuner C."/>
            <person name="Sibirny A.A."/>
            <person name="Slot J.C."/>
            <person name="Stielow J.B."/>
            <person name="Sun H."/>
            <person name="Kurtzman C.P."/>
            <person name="Blackwell M."/>
            <person name="Grigoriev I.V."/>
            <person name="Jeffries T.W."/>
        </authorList>
    </citation>
    <scope>NUCLEOTIDE SEQUENCE [LARGE SCALE GENOMIC DNA]</scope>
    <source>
        <strain evidence="12">NRRL YB-2248</strain>
    </source>
</reference>
<keyword evidence="5 7" id="KW-0378">Hydrolase</keyword>
<protein>
    <recommendedName>
        <fullName evidence="7">Ubiquitin carboxyl-terminal hydrolase</fullName>
        <ecNumber evidence="7">3.4.19.12</ecNumber>
    </recommendedName>
</protein>
<feature type="region of interest" description="Disordered" evidence="8">
    <location>
        <begin position="145"/>
        <end position="169"/>
    </location>
</feature>
<keyword evidence="4 7" id="KW-0833">Ubl conjugation pathway</keyword>
<evidence type="ECO:0000259" key="10">
    <source>
        <dbReference type="PROSITE" id="PS50235"/>
    </source>
</evidence>
<dbReference type="Gene3D" id="3.90.70.10">
    <property type="entry name" value="Cysteine proteinases"/>
    <property type="match status" value="1"/>
</dbReference>
<dbReference type="InterPro" id="IPR038765">
    <property type="entry name" value="Papain-like_cys_pep_sf"/>
</dbReference>
<dbReference type="InterPro" id="IPR001763">
    <property type="entry name" value="Rhodanese-like_dom"/>
</dbReference>
<proteinExistence type="inferred from homology"/>
<dbReference type="EMBL" id="KV453847">
    <property type="protein sequence ID" value="ODV87975.1"/>
    <property type="molecule type" value="Genomic_DNA"/>
</dbReference>
<accession>A0A1E4T890</accession>
<dbReference type="SUPFAM" id="SSF52821">
    <property type="entry name" value="Rhodanese/Cell cycle control phosphatase"/>
    <property type="match status" value="1"/>
</dbReference>
<dbReference type="GO" id="GO:0016579">
    <property type="term" value="P:protein deubiquitination"/>
    <property type="evidence" value="ECO:0007669"/>
    <property type="project" value="InterPro"/>
</dbReference>
<dbReference type="PROSITE" id="PS50206">
    <property type="entry name" value="RHODANESE_3"/>
    <property type="match status" value="1"/>
</dbReference>
<dbReference type="AlphaFoldDB" id="A0A1E4T890"/>
<feature type="compositionally biased region" description="Low complexity" evidence="8">
    <location>
        <begin position="453"/>
        <end position="467"/>
    </location>
</feature>
<organism evidence="11 12">
    <name type="scientific">[Candida] arabinofermentans NRRL YB-2248</name>
    <dbReference type="NCBI Taxonomy" id="983967"/>
    <lineage>
        <taxon>Eukaryota</taxon>
        <taxon>Fungi</taxon>
        <taxon>Dikarya</taxon>
        <taxon>Ascomycota</taxon>
        <taxon>Saccharomycotina</taxon>
        <taxon>Pichiomycetes</taxon>
        <taxon>Pichiales</taxon>
        <taxon>Pichiaceae</taxon>
        <taxon>Ogataea</taxon>
        <taxon>Ogataea/Candida clade</taxon>
    </lineage>
</organism>
<name>A0A1E4T890_9ASCO</name>
<dbReference type="Pfam" id="PF00581">
    <property type="entry name" value="Rhodanese"/>
    <property type="match status" value="1"/>
</dbReference>
<dbReference type="Gene3D" id="3.40.250.10">
    <property type="entry name" value="Rhodanese-like domain"/>
    <property type="match status" value="1"/>
</dbReference>
<feature type="compositionally biased region" description="Polar residues" evidence="8">
    <location>
        <begin position="396"/>
        <end position="440"/>
    </location>
</feature>
<dbReference type="CDD" id="cd02674">
    <property type="entry name" value="Peptidase_C19R"/>
    <property type="match status" value="1"/>
</dbReference>
<dbReference type="PROSITE" id="PS50235">
    <property type="entry name" value="USP_3"/>
    <property type="match status" value="1"/>
</dbReference>
<dbReference type="PROSITE" id="PS00973">
    <property type="entry name" value="USP_2"/>
    <property type="match status" value="1"/>
</dbReference>
<feature type="compositionally biased region" description="Pro residues" evidence="8">
    <location>
        <begin position="473"/>
        <end position="482"/>
    </location>
</feature>
<dbReference type="InterPro" id="IPR028889">
    <property type="entry name" value="USP"/>
</dbReference>
<dbReference type="SUPFAM" id="SSF54001">
    <property type="entry name" value="Cysteine proteinases"/>
    <property type="match status" value="1"/>
</dbReference>
<evidence type="ECO:0000256" key="6">
    <source>
        <dbReference type="ARBA" id="ARBA00022807"/>
    </source>
</evidence>
<evidence type="ECO:0000256" key="7">
    <source>
        <dbReference type="RuleBase" id="RU366025"/>
    </source>
</evidence>
<dbReference type="Proteomes" id="UP000094801">
    <property type="component" value="Unassembled WGS sequence"/>
</dbReference>
<evidence type="ECO:0000256" key="1">
    <source>
        <dbReference type="ARBA" id="ARBA00000707"/>
    </source>
</evidence>
<dbReference type="Pfam" id="PF00443">
    <property type="entry name" value="UCH"/>
    <property type="match status" value="1"/>
</dbReference>
<feature type="region of interest" description="Disordered" evidence="8">
    <location>
        <begin position="392"/>
        <end position="497"/>
    </location>
</feature>
<dbReference type="PROSITE" id="PS00972">
    <property type="entry name" value="USP_1"/>
    <property type="match status" value="1"/>
</dbReference>
<evidence type="ECO:0000256" key="2">
    <source>
        <dbReference type="ARBA" id="ARBA00009085"/>
    </source>
</evidence>
<evidence type="ECO:0000256" key="5">
    <source>
        <dbReference type="ARBA" id="ARBA00022801"/>
    </source>
</evidence>
<keyword evidence="12" id="KW-1185">Reference proteome</keyword>
<dbReference type="PANTHER" id="PTHR21646">
    <property type="entry name" value="UBIQUITIN CARBOXYL-TERMINAL HYDROLASE"/>
    <property type="match status" value="1"/>
</dbReference>
<feature type="domain" description="USP" evidence="10">
    <location>
        <begin position="525"/>
        <end position="883"/>
    </location>
</feature>
<comment type="similarity">
    <text evidence="2 7">Belongs to the peptidase C19 family.</text>
</comment>
<sequence length="883" mass="100474">MFIADSTEDHKSLLELTKLVDELVDADGRSLSSVEYLTKSLDCIQSYKANCKPGKTGSQNETTPRQDEESFMYYTAASKILSEIIPSQPDFTKFKQNRESGALYNDMIHMLSKERGNYELIRARIKKITETKETDNLLLRFQSLKNGSSGYSTPSPSPPPRPHSHSHSIPTEFQKLPMLDISNGNSVSSSKLSQLFDQASESFKEFDDKEFITINDISSLLETFPDKILLIDLRRKREYEIDHIRLTDNVIQIEPVSIREGYSCEDVERYSLSTNSDEERNLFAKRANFELIILFDQSSTRFKKSVELERFVSLLKFNHRGKPLKRNPVILEGGFNEWSHFKNSIKSPMDYAKPLLNDRRDSVSSNVSHEDLIVRRTSSYNESHLIKNMSEYLSKPKSTTIPHQESPVQTKRRSSSTMSYHKSPSPSQLKSTNHYSTSPSKPKPVFYSPVSSPQQQPQQQQHQLNNHLDSRFGPPPQLPPMPLQQQPLVSTISNPSTSSNATLINGNGQMANRNGDFKESLYVITGLVNLGNSCYMNSALQCVIGSRKLVEFFINGSFRKHININSKLGSKGILANEFYSLLSELYGKSSHSRPGSLAPLHFRRILGSLNSLFKNAEQQDCSEFLNYILDSLHEDLNENGNHPKLAELTKEEEAQRELLPIRVASTIEWERYLKTNFSVIVDIFQGQMLSQLKCLTCGTTSTTYNAFSTISLPIPVNTTQTTLSACFDEFVKPELLTGDDAWTCPKCQKKQRSLKLLKISRLPQVLIVHVKRFKLDNYLTKLNTFIDYPLEMNLDHYWPGIESNLERLQLSKLPTRGQIPPFKYRLSGVVNHYGNLVNGHYTSFVDKGPGNGWCLFDDDKVYKNCPTNKVVNGDAYILFYVRV</sequence>
<gene>
    <name evidence="11" type="ORF">CANARDRAFT_26145</name>
</gene>
<evidence type="ECO:0000313" key="11">
    <source>
        <dbReference type="EMBL" id="ODV87975.1"/>
    </source>
</evidence>
<dbReference type="STRING" id="983967.A0A1E4T890"/>
<dbReference type="InterPro" id="IPR050185">
    <property type="entry name" value="Ub_carboxyl-term_hydrolase"/>
</dbReference>
<dbReference type="InterPro" id="IPR036873">
    <property type="entry name" value="Rhodanese-like_dom_sf"/>
</dbReference>
<evidence type="ECO:0000313" key="12">
    <source>
        <dbReference type="Proteomes" id="UP000094801"/>
    </source>
</evidence>
<feature type="domain" description="Rhodanese" evidence="9">
    <location>
        <begin position="224"/>
        <end position="347"/>
    </location>
</feature>
<dbReference type="GO" id="GO:0006508">
    <property type="term" value="P:proteolysis"/>
    <property type="evidence" value="ECO:0007669"/>
    <property type="project" value="UniProtKB-KW"/>
</dbReference>
<evidence type="ECO:0000256" key="8">
    <source>
        <dbReference type="SAM" id="MobiDB-lite"/>
    </source>
</evidence>
<dbReference type="OrthoDB" id="292964at2759"/>
<dbReference type="InterPro" id="IPR018200">
    <property type="entry name" value="USP_CS"/>
</dbReference>
<dbReference type="GO" id="GO:0004843">
    <property type="term" value="F:cysteine-type deubiquitinase activity"/>
    <property type="evidence" value="ECO:0007669"/>
    <property type="project" value="UniProtKB-UniRule"/>
</dbReference>
<dbReference type="InterPro" id="IPR001394">
    <property type="entry name" value="Peptidase_C19_UCH"/>
</dbReference>
<keyword evidence="6 7" id="KW-0788">Thiol protease</keyword>